<dbReference type="Pfam" id="PF00581">
    <property type="entry name" value="Rhodanese"/>
    <property type="match status" value="1"/>
</dbReference>
<dbReference type="EMBL" id="CP040812">
    <property type="protein sequence ID" value="QCY68475.1"/>
    <property type="molecule type" value="Genomic_DNA"/>
</dbReference>
<organism evidence="2 3">
    <name type="scientific">Antarcticibacterium flavum</name>
    <dbReference type="NCBI Taxonomy" id="2058175"/>
    <lineage>
        <taxon>Bacteria</taxon>
        <taxon>Pseudomonadati</taxon>
        <taxon>Bacteroidota</taxon>
        <taxon>Flavobacteriia</taxon>
        <taxon>Flavobacteriales</taxon>
        <taxon>Flavobacteriaceae</taxon>
        <taxon>Antarcticibacterium</taxon>
    </lineage>
</organism>
<dbReference type="Gene3D" id="3.40.250.10">
    <property type="entry name" value="Rhodanese-like domain"/>
    <property type="match status" value="1"/>
</dbReference>
<dbReference type="CDD" id="cd00158">
    <property type="entry name" value="RHOD"/>
    <property type="match status" value="1"/>
</dbReference>
<keyword evidence="3" id="KW-1185">Reference proteome</keyword>
<feature type="domain" description="Rhodanese" evidence="1">
    <location>
        <begin position="8"/>
        <end position="92"/>
    </location>
</feature>
<gene>
    <name evidence="2" type="ORF">FHG64_03215</name>
</gene>
<dbReference type="InterPro" id="IPR001763">
    <property type="entry name" value="Rhodanese-like_dom"/>
</dbReference>
<dbReference type="RefSeq" id="WP_139065052.1">
    <property type="nucleotide sequence ID" value="NZ_CP040812.1"/>
</dbReference>
<name>A0A5B7WZP7_9FLAO</name>
<dbReference type="PANTHER" id="PTHR43031:SF18">
    <property type="entry name" value="RHODANESE-RELATED SULFURTRANSFERASES"/>
    <property type="match status" value="1"/>
</dbReference>
<protein>
    <submittedName>
        <fullName evidence="2">Rhodanese-like domain-containing protein</fullName>
    </submittedName>
</protein>
<reference evidence="2 3" key="1">
    <citation type="submission" date="2019-06" db="EMBL/GenBank/DDBJ databases">
        <title>Complete genome sequence of Antarcticibacterium flavum KCTC 52984T from an Antarctic marine sediment.</title>
        <authorList>
            <person name="Lee Y.M."/>
            <person name="Shin S.C."/>
        </authorList>
    </citation>
    <scope>NUCLEOTIDE SEQUENCE [LARGE SCALE GENOMIC DNA]</scope>
    <source>
        <strain evidence="2 3">KCTC 52984</strain>
    </source>
</reference>
<dbReference type="InterPro" id="IPR050229">
    <property type="entry name" value="GlpE_sulfurtransferase"/>
</dbReference>
<dbReference type="SMART" id="SM00450">
    <property type="entry name" value="RHOD"/>
    <property type="match status" value="1"/>
</dbReference>
<dbReference type="SUPFAM" id="SSF52821">
    <property type="entry name" value="Rhodanese/Cell cycle control phosphatase"/>
    <property type="match status" value="1"/>
</dbReference>
<accession>A0A5B7WZP7</accession>
<sequence>MNTEDLIKKNKGTVVDVRTPAEYRGGSVAGAVNIPLNEIPLRLDELKDLESPLILCCASGNRSGQAAQYLSREGVDCVNGGSWLDVNFLISEEAEL</sequence>
<dbReference type="InterPro" id="IPR036873">
    <property type="entry name" value="Rhodanese-like_dom_sf"/>
</dbReference>
<dbReference type="Proteomes" id="UP000309016">
    <property type="component" value="Chromosome"/>
</dbReference>
<dbReference type="OrthoDB" id="9800872at2"/>
<evidence type="ECO:0000313" key="3">
    <source>
        <dbReference type="Proteomes" id="UP000309016"/>
    </source>
</evidence>
<proteinExistence type="predicted"/>
<evidence type="ECO:0000313" key="2">
    <source>
        <dbReference type="EMBL" id="QCY68475.1"/>
    </source>
</evidence>
<dbReference type="PANTHER" id="PTHR43031">
    <property type="entry name" value="FAD-DEPENDENT OXIDOREDUCTASE"/>
    <property type="match status" value="1"/>
</dbReference>
<dbReference type="KEGG" id="afla:FHG64_03215"/>
<dbReference type="PROSITE" id="PS50206">
    <property type="entry name" value="RHODANESE_3"/>
    <property type="match status" value="1"/>
</dbReference>
<evidence type="ECO:0000259" key="1">
    <source>
        <dbReference type="PROSITE" id="PS50206"/>
    </source>
</evidence>
<dbReference type="AlphaFoldDB" id="A0A5B7WZP7"/>